<dbReference type="Pfam" id="PF00847">
    <property type="entry name" value="AP2"/>
    <property type="match status" value="1"/>
</dbReference>
<dbReference type="GO" id="GO:0009873">
    <property type="term" value="P:ethylene-activated signaling pathway"/>
    <property type="evidence" value="ECO:0007669"/>
    <property type="project" value="UniProtKB-KW"/>
</dbReference>
<evidence type="ECO:0000256" key="6">
    <source>
        <dbReference type="ARBA" id="ARBA00023159"/>
    </source>
</evidence>
<proteinExistence type="inferred from homology"/>
<evidence type="ECO:0000256" key="2">
    <source>
        <dbReference type="ARBA" id="ARBA00022745"/>
    </source>
</evidence>
<dbReference type="PANTHER" id="PTHR31985">
    <property type="entry name" value="ETHYLENE-RESPONSIVE TRANSCRIPTION FACTOR ERF042-RELATED"/>
    <property type="match status" value="1"/>
</dbReference>
<dbReference type="KEGG" id="nau:109219180"/>
<evidence type="ECO:0000256" key="7">
    <source>
        <dbReference type="ARBA" id="ARBA00023163"/>
    </source>
</evidence>
<dbReference type="Gene3D" id="3.30.730.10">
    <property type="entry name" value="AP2/ERF domain"/>
    <property type="match status" value="1"/>
</dbReference>
<evidence type="ECO:0000313" key="13">
    <source>
        <dbReference type="Proteomes" id="UP000187609"/>
    </source>
</evidence>
<dbReference type="GO" id="GO:0005634">
    <property type="term" value="C:nucleus"/>
    <property type="evidence" value="ECO:0007669"/>
    <property type="project" value="UniProtKB-SubCell"/>
</dbReference>
<comment type="subcellular location">
    <subcellularLocation>
        <location evidence="1">Nucleus</location>
    </subcellularLocation>
</comment>
<dbReference type="SUPFAM" id="SSF54171">
    <property type="entry name" value="DNA-binding domain"/>
    <property type="match status" value="1"/>
</dbReference>
<reference evidence="12" key="1">
    <citation type="submission" date="2016-11" db="EMBL/GenBank/DDBJ databases">
        <title>The genome of Nicotiana attenuata.</title>
        <authorList>
            <person name="Xu S."/>
            <person name="Brockmoeller T."/>
            <person name="Gaquerel E."/>
            <person name="Navarro A."/>
            <person name="Kuhl H."/>
            <person name="Gase K."/>
            <person name="Ling Z."/>
            <person name="Zhou W."/>
            <person name="Kreitzer C."/>
            <person name="Stanke M."/>
            <person name="Tang H."/>
            <person name="Lyons E."/>
            <person name="Pandey P."/>
            <person name="Pandey S.P."/>
            <person name="Timmermann B."/>
            <person name="Baldwin I.T."/>
        </authorList>
    </citation>
    <scope>NUCLEOTIDE SEQUENCE [LARGE SCALE GENOMIC DNA]</scope>
    <source>
        <strain evidence="12">UT</strain>
    </source>
</reference>
<dbReference type="GO" id="GO:0006952">
    <property type="term" value="P:defense response"/>
    <property type="evidence" value="ECO:0007669"/>
    <property type="project" value="UniProtKB-KW"/>
</dbReference>
<feature type="region of interest" description="Disordered" evidence="10">
    <location>
        <begin position="1"/>
        <end position="59"/>
    </location>
</feature>
<dbReference type="Gramene" id="OIT21230">
    <property type="protein sequence ID" value="OIT21230"/>
    <property type="gene ID" value="A4A49_35008"/>
</dbReference>
<dbReference type="CDD" id="cd00018">
    <property type="entry name" value="AP2"/>
    <property type="match status" value="1"/>
</dbReference>
<keyword evidence="4" id="KW-0805">Transcription regulation</keyword>
<dbReference type="PANTHER" id="PTHR31985:SF209">
    <property type="entry name" value="ETHYLENE-RESPONSIVE TRANSCRIPTION FACTOR TINY-LIKE"/>
    <property type="match status" value="1"/>
</dbReference>
<comment type="caution">
    <text evidence="12">The sequence shown here is derived from an EMBL/GenBank/DDBJ whole genome shotgun (WGS) entry which is preliminary data.</text>
</comment>
<dbReference type="EMBL" id="MJEQ01004496">
    <property type="protein sequence ID" value="OIT21230.1"/>
    <property type="molecule type" value="Genomic_DNA"/>
</dbReference>
<dbReference type="FunFam" id="3.30.730.10:FF:000001">
    <property type="entry name" value="Ethylene-responsive transcription factor 2"/>
    <property type="match status" value="1"/>
</dbReference>
<dbReference type="InterPro" id="IPR001471">
    <property type="entry name" value="AP2/ERF_dom"/>
</dbReference>
<evidence type="ECO:0000256" key="10">
    <source>
        <dbReference type="SAM" id="MobiDB-lite"/>
    </source>
</evidence>
<dbReference type="GO" id="GO:0003700">
    <property type="term" value="F:DNA-binding transcription factor activity"/>
    <property type="evidence" value="ECO:0007669"/>
    <property type="project" value="InterPro"/>
</dbReference>
<dbReference type="OrthoDB" id="1932364at2759"/>
<sequence length="246" mass="26977">MAEVEVPCPETESSTTNSSSSSSSLSSESMHYSVFNSSKELPEDKKPPTKRKRETINTGNRVQNQVYRGVRMRSWGKWVSEIREPRKKSRIWLGTYPTAEMAARAHDVAALSIKGKSAILNFPNLIDSLPRPVSNLPRDVQAAAAKAAAMNLNLTSVSSSSSFSSSTTITSTGSEELGEIIELPSLEESDETKTELRLSDSVEGWLYSPWWASTDSDFCGYFLEQSASATGESSIPSSFEILKWAC</sequence>
<name>A0A1J6JVR7_NICAT</name>
<evidence type="ECO:0000256" key="3">
    <source>
        <dbReference type="ARBA" id="ARBA00022821"/>
    </source>
</evidence>
<dbReference type="Proteomes" id="UP000187609">
    <property type="component" value="Unassembled WGS sequence"/>
</dbReference>
<comment type="similarity">
    <text evidence="9">Belongs to the AP2/ERF transcription factor family. ERF subfamily.</text>
</comment>
<evidence type="ECO:0000256" key="1">
    <source>
        <dbReference type="ARBA" id="ARBA00004123"/>
    </source>
</evidence>
<dbReference type="AlphaFoldDB" id="A0A1J6JVR7"/>
<dbReference type="InterPro" id="IPR016177">
    <property type="entry name" value="DNA-bd_dom_sf"/>
</dbReference>
<dbReference type="GO" id="GO:0003677">
    <property type="term" value="F:DNA binding"/>
    <property type="evidence" value="ECO:0007669"/>
    <property type="project" value="UniProtKB-KW"/>
</dbReference>
<keyword evidence="2" id="KW-0936">Ethylene signaling pathway</keyword>
<dbReference type="PROSITE" id="PS51032">
    <property type="entry name" value="AP2_ERF"/>
    <property type="match status" value="1"/>
</dbReference>
<dbReference type="SMR" id="A0A1J6JVR7"/>
<dbReference type="InterPro" id="IPR051032">
    <property type="entry name" value="AP2/ERF_TF_ERF_subfamily"/>
</dbReference>
<dbReference type="SMART" id="SM00380">
    <property type="entry name" value="AP2"/>
    <property type="match status" value="1"/>
</dbReference>
<keyword evidence="3" id="KW-0611">Plant defense</keyword>
<keyword evidence="7" id="KW-0804">Transcription</keyword>
<feature type="domain" description="AP2/ERF" evidence="11">
    <location>
        <begin position="66"/>
        <end position="123"/>
    </location>
</feature>
<evidence type="ECO:0000256" key="5">
    <source>
        <dbReference type="ARBA" id="ARBA00023125"/>
    </source>
</evidence>
<dbReference type="OMA" id="IYKGVRM"/>
<evidence type="ECO:0000259" key="11">
    <source>
        <dbReference type="PROSITE" id="PS51032"/>
    </source>
</evidence>
<keyword evidence="13" id="KW-1185">Reference proteome</keyword>
<dbReference type="GeneID" id="109219180"/>
<evidence type="ECO:0000313" key="12">
    <source>
        <dbReference type="EMBL" id="OIT21230.1"/>
    </source>
</evidence>
<evidence type="ECO:0000256" key="8">
    <source>
        <dbReference type="ARBA" id="ARBA00023242"/>
    </source>
</evidence>
<keyword evidence="5" id="KW-0238">DNA-binding</keyword>
<keyword evidence="8" id="KW-0539">Nucleus</keyword>
<dbReference type="STRING" id="49451.A0A1J6JVR7"/>
<evidence type="ECO:0000256" key="4">
    <source>
        <dbReference type="ARBA" id="ARBA00023015"/>
    </source>
</evidence>
<keyword evidence="6" id="KW-0010">Activator</keyword>
<feature type="compositionally biased region" description="Low complexity" evidence="10">
    <location>
        <begin position="10"/>
        <end position="29"/>
    </location>
</feature>
<protein>
    <submittedName>
        <fullName evidence="12">Dehydration-responsive element-binding protein 3</fullName>
    </submittedName>
</protein>
<organism evidence="12 13">
    <name type="scientific">Nicotiana attenuata</name>
    <name type="common">Coyote tobacco</name>
    <dbReference type="NCBI Taxonomy" id="49451"/>
    <lineage>
        <taxon>Eukaryota</taxon>
        <taxon>Viridiplantae</taxon>
        <taxon>Streptophyta</taxon>
        <taxon>Embryophyta</taxon>
        <taxon>Tracheophyta</taxon>
        <taxon>Spermatophyta</taxon>
        <taxon>Magnoliopsida</taxon>
        <taxon>eudicotyledons</taxon>
        <taxon>Gunneridae</taxon>
        <taxon>Pentapetalae</taxon>
        <taxon>asterids</taxon>
        <taxon>lamiids</taxon>
        <taxon>Solanales</taxon>
        <taxon>Solanaceae</taxon>
        <taxon>Nicotianoideae</taxon>
        <taxon>Nicotianeae</taxon>
        <taxon>Nicotiana</taxon>
    </lineage>
</organism>
<evidence type="ECO:0000256" key="9">
    <source>
        <dbReference type="ARBA" id="ARBA00024343"/>
    </source>
</evidence>
<dbReference type="InterPro" id="IPR036955">
    <property type="entry name" value="AP2/ERF_dom_sf"/>
</dbReference>
<gene>
    <name evidence="12" type="primary">DREB3_5</name>
    <name evidence="12" type="ORF">A4A49_35008</name>
</gene>
<accession>A0A1J6JVR7</accession>
<dbReference type="PRINTS" id="PR00367">
    <property type="entry name" value="ETHRSPELEMNT"/>
</dbReference>